<gene>
    <name evidence="2" type="ORF">QT716_03955</name>
</gene>
<feature type="region of interest" description="Disordered" evidence="1">
    <location>
        <begin position="52"/>
        <end position="101"/>
    </location>
</feature>
<evidence type="ECO:0000256" key="1">
    <source>
        <dbReference type="SAM" id="MobiDB-lite"/>
    </source>
</evidence>
<protein>
    <recommendedName>
        <fullName evidence="4">RNA polymerase subunit sigma</fullName>
    </recommendedName>
</protein>
<feature type="compositionally biased region" description="Basic and acidic residues" evidence="1">
    <location>
        <begin position="56"/>
        <end position="88"/>
    </location>
</feature>
<keyword evidence="3" id="KW-1185">Reference proteome</keyword>
<comment type="caution">
    <text evidence="2">The sequence shown here is derived from an EMBL/GenBank/DDBJ whole genome shotgun (WGS) entry which is preliminary data.</text>
</comment>
<evidence type="ECO:0008006" key="4">
    <source>
        <dbReference type="Google" id="ProtNLM"/>
    </source>
</evidence>
<reference evidence="2 3" key="1">
    <citation type="submission" date="2023-06" db="EMBL/GenBank/DDBJ databases">
        <title>Sporosarcina sp. nov., isolated from Korean traditional fermented seafood 'Jeotgal'.</title>
        <authorList>
            <person name="Yang A.-I."/>
            <person name="Shin N.-R."/>
        </authorList>
    </citation>
    <scope>NUCLEOTIDE SEQUENCE [LARGE SCALE GENOMIC DNA]</scope>
    <source>
        <strain evidence="2 3">KCTC3840</strain>
    </source>
</reference>
<dbReference type="EMBL" id="JAUBDH010000002">
    <property type="protein sequence ID" value="MDW0109204.1"/>
    <property type="molecule type" value="Genomic_DNA"/>
</dbReference>
<proteinExistence type="predicted"/>
<accession>A0ABU4FWW1</accession>
<sequence>MSLKAIELQIAIPKTFEAGKITEQKNQQSILSQHHNTVQIDQEVMKLSTTVIESSQAEKAKQQSKDPQHDSDNKNEHNTMDDYEDNHVSHPYKGSFVDYTG</sequence>
<evidence type="ECO:0000313" key="3">
    <source>
        <dbReference type="Proteomes" id="UP001280629"/>
    </source>
</evidence>
<dbReference type="Proteomes" id="UP001280629">
    <property type="component" value="Unassembled WGS sequence"/>
</dbReference>
<name>A0ABU4FWW1_9BACL</name>
<dbReference type="RefSeq" id="WP_317934633.1">
    <property type="nucleotide sequence ID" value="NZ_JAUBDH010000002.1"/>
</dbReference>
<evidence type="ECO:0000313" key="2">
    <source>
        <dbReference type="EMBL" id="MDW0109204.1"/>
    </source>
</evidence>
<organism evidence="2 3">
    <name type="scientific">Sporosarcina aquimarina</name>
    <dbReference type="NCBI Taxonomy" id="114975"/>
    <lineage>
        <taxon>Bacteria</taxon>
        <taxon>Bacillati</taxon>
        <taxon>Bacillota</taxon>
        <taxon>Bacilli</taxon>
        <taxon>Bacillales</taxon>
        <taxon>Caryophanaceae</taxon>
        <taxon>Sporosarcina</taxon>
    </lineage>
</organism>